<evidence type="ECO:0000256" key="5">
    <source>
        <dbReference type="ARBA" id="ARBA00022842"/>
    </source>
</evidence>
<dbReference type="GO" id="GO:0016791">
    <property type="term" value="F:phosphatase activity"/>
    <property type="evidence" value="ECO:0007669"/>
    <property type="project" value="InterPro"/>
</dbReference>
<name>A0A1Y3AQJ8_EURMA</name>
<dbReference type="PIRSF" id="PIRSF031051">
    <property type="entry name" value="PyrdxlP_Pase_PHOSPHO2"/>
    <property type="match status" value="1"/>
</dbReference>
<keyword evidence="5 8" id="KW-0460">Magnesium</keyword>
<accession>A0A1Y3AQJ8</accession>
<dbReference type="InterPro" id="IPR023214">
    <property type="entry name" value="HAD_sf"/>
</dbReference>
<evidence type="ECO:0000256" key="4">
    <source>
        <dbReference type="ARBA" id="ARBA00022801"/>
    </source>
</evidence>
<feature type="binding site" evidence="8">
    <location>
        <position position="174"/>
    </location>
    <ligand>
        <name>Mg(2+)</name>
        <dbReference type="ChEBI" id="CHEBI:18420"/>
    </ligand>
</feature>
<evidence type="ECO:0000256" key="8">
    <source>
        <dbReference type="PIRSR" id="PIRSR031051-3"/>
    </source>
</evidence>
<dbReference type="Proteomes" id="UP000194236">
    <property type="component" value="Unassembled WGS sequence"/>
</dbReference>
<comment type="similarity">
    <text evidence="2">Belongs to the HAD-like hydrolase superfamily. PHOSPHO family.</text>
</comment>
<gene>
    <name evidence="9" type="ORF">BLA29_008474</name>
</gene>
<feature type="binding site" evidence="7">
    <location>
        <position position="12"/>
    </location>
    <ligand>
        <name>substrate</name>
    </ligand>
</feature>
<dbReference type="SUPFAM" id="SSF56784">
    <property type="entry name" value="HAD-like"/>
    <property type="match status" value="1"/>
</dbReference>
<evidence type="ECO:0000256" key="3">
    <source>
        <dbReference type="ARBA" id="ARBA00022723"/>
    </source>
</evidence>
<feature type="non-terminal residue" evidence="9">
    <location>
        <position position="1"/>
    </location>
</feature>
<feature type="active site" description="Proton donor" evidence="6">
    <location>
        <position position="3"/>
    </location>
</feature>
<dbReference type="InterPro" id="IPR016965">
    <property type="entry name" value="Pase_PHOSPHO-typ"/>
</dbReference>
<keyword evidence="10" id="KW-1185">Reference proteome</keyword>
<dbReference type="InterPro" id="IPR006384">
    <property type="entry name" value="HAD_hydro_PyrdxlP_Pase-like"/>
</dbReference>
<feature type="binding site" evidence="7">
    <location>
        <position position="92"/>
    </location>
    <ligand>
        <name>substrate</name>
    </ligand>
</feature>
<dbReference type="PANTHER" id="PTHR20889">
    <property type="entry name" value="PHOSPHATASE, ORPHAN 1, 2"/>
    <property type="match status" value="1"/>
</dbReference>
<dbReference type="AlphaFoldDB" id="A0A1Y3AQJ8"/>
<dbReference type="NCBIfam" id="TIGR01488">
    <property type="entry name" value="HAD-SF-IB"/>
    <property type="match status" value="1"/>
</dbReference>
<evidence type="ECO:0000256" key="1">
    <source>
        <dbReference type="ARBA" id="ARBA00001946"/>
    </source>
</evidence>
<feature type="active site" description="Nucleophile" evidence="6">
    <location>
        <position position="1"/>
    </location>
</feature>
<reference evidence="9 10" key="1">
    <citation type="submission" date="2017-03" db="EMBL/GenBank/DDBJ databases">
        <title>Genome Survey of Euroglyphus maynei.</title>
        <authorList>
            <person name="Arlian L.G."/>
            <person name="Morgan M.S."/>
            <person name="Rider S.D."/>
        </authorList>
    </citation>
    <scope>NUCLEOTIDE SEQUENCE [LARGE SCALE GENOMIC DNA]</scope>
    <source>
        <strain evidence="9">Arlian Lab</strain>
        <tissue evidence="9">Whole body</tissue>
    </source>
</reference>
<evidence type="ECO:0000256" key="2">
    <source>
        <dbReference type="ARBA" id="ARBA00008541"/>
    </source>
</evidence>
<dbReference type="Gene3D" id="3.40.50.1000">
    <property type="entry name" value="HAD superfamily/HAD-like"/>
    <property type="match status" value="1"/>
</dbReference>
<proteinExistence type="inferred from homology"/>
<protein>
    <submittedName>
        <fullName evidence="9">Pyridoxal phosphate phosphatase PHOSPHO2-like protein</fullName>
    </submittedName>
</protein>
<keyword evidence="3 8" id="KW-0479">Metal-binding</keyword>
<dbReference type="EMBL" id="MUJZ01064250">
    <property type="protein sequence ID" value="OTF70730.1"/>
    <property type="molecule type" value="Genomic_DNA"/>
</dbReference>
<evidence type="ECO:0000256" key="6">
    <source>
        <dbReference type="PIRSR" id="PIRSR031051-1"/>
    </source>
</evidence>
<evidence type="ECO:0000313" key="10">
    <source>
        <dbReference type="Proteomes" id="UP000194236"/>
    </source>
</evidence>
<feature type="binding site" evidence="8">
    <location>
        <position position="3"/>
    </location>
    <ligand>
        <name>Mg(2+)</name>
        <dbReference type="ChEBI" id="CHEBI:18420"/>
    </ligand>
</feature>
<dbReference type="Pfam" id="PF06888">
    <property type="entry name" value="Put_Phosphatase"/>
    <property type="match status" value="1"/>
</dbReference>
<dbReference type="InterPro" id="IPR036412">
    <property type="entry name" value="HAD-like_sf"/>
</dbReference>
<evidence type="ECO:0000256" key="7">
    <source>
        <dbReference type="PIRSR" id="PIRSR031051-2"/>
    </source>
</evidence>
<dbReference type="GO" id="GO:0046872">
    <property type="term" value="F:metal ion binding"/>
    <property type="evidence" value="ECO:0007669"/>
    <property type="project" value="UniProtKB-KW"/>
</dbReference>
<feature type="binding site" evidence="8">
    <location>
        <position position="1"/>
    </location>
    <ligand>
        <name>Mg(2+)</name>
        <dbReference type="ChEBI" id="CHEBI:18420"/>
    </ligand>
</feature>
<organism evidence="9 10">
    <name type="scientific">Euroglyphus maynei</name>
    <name type="common">Mayne's house dust mite</name>
    <dbReference type="NCBI Taxonomy" id="6958"/>
    <lineage>
        <taxon>Eukaryota</taxon>
        <taxon>Metazoa</taxon>
        <taxon>Ecdysozoa</taxon>
        <taxon>Arthropoda</taxon>
        <taxon>Chelicerata</taxon>
        <taxon>Arachnida</taxon>
        <taxon>Acari</taxon>
        <taxon>Acariformes</taxon>
        <taxon>Sarcoptiformes</taxon>
        <taxon>Astigmata</taxon>
        <taxon>Psoroptidia</taxon>
        <taxon>Analgoidea</taxon>
        <taxon>Pyroglyphidae</taxon>
        <taxon>Pyroglyphinae</taxon>
        <taxon>Euroglyphus</taxon>
    </lineage>
</organism>
<dbReference type="NCBIfam" id="TIGR01489">
    <property type="entry name" value="DKMTPPase-SF"/>
    <property type="match status" value="1"/>
</dbReference>
<dbReference type="PANTHER" id="PTHR20889:SF12">
    <property type="entry name" value="LP01149P"/>
    <property type="match status" value="1"/>
</dbReference>
<evidence type="ECO:0000313" key="9">
    <source>
        <dbReference type="EMBL" id="OTF70730.1"/>
    </source>
</evidence>
<sequence>DFDETIIDCNTDTYINRLAPNGCIVKEFSPENQIWTDYMQQVFEFLHKNGIRRDDYCHCFSTMKFVPGMIDLIRNLHNGMATKQFELIIISDANSFSIQEILKQNNLIQCFREIFTNPARFDQNGCLRIEYYHEQNECRLSPKNLCKGRILFDYIQRRTINDGIHYDHIHYVGDGSNDLCPSLRLSSNDFIHSRFGYKLYRLIQAKLQRFDNELKAQHFPFINGDDIWKIISNSNS</sequence>
<comment type="caution">
    <text evidence="9">The sequence shown here is derived from an EMBL/GenBank/DDBJ whole genome shotgun (WGS) entry which is preliminary data.</text>
</comment>
<keyword evidence="4" id="KW-0378">Hydrolase</keyword>
<dbReference type="OrthoDB" id="10267182at2759"/>
<comment type="cofactor">
    <cofactor evidence="1 8">
        <name>Mg(2+)</name>
        <dbReference type="ChEBI" id="CHEBI:18420"/>
    </cofactor>
</comment>